<evidence type="ECO:0000256" key="4">
    <source>
        <dbReference type="SAM" id="SignalP"/>
    </source>
</evidence>
<dbReference type="GO" id="GO:0042597">
    <property type="term" value="C:periplasmic space"/>
    <property type="evidence" value="ECO:0007669"/>
    <property type="project" value="UniProtKB-SubCell"/>
</dbReference>
<keyword evidence="6" id="KW-0282">Flagellum</keyword>
<dbReference type="NCBIfam" id="TIGR03170">
    <property type="entry name" value="flgA_cterm"/>
    <property type="match status" value="1"/>
</dbReference>
<name>A0A285R9W4_9HYPH</name>
<sequence length="320" mass="34095">MFAKFLLAAALAAASALPVLAGTLRSEVAVTGPIVTVGDFYPDAGAHAGTPLFRAPDAGTRGTVPAHMVAERAREAGYTAASTDGLRQVVVERLAITIGEHEMTQAVRDALLDREPDLEAETLDVSLIGFRGPLLADAGRVEPISVADLAWDRYSGRLSTTLRIRTVEGTTTLRLTGVAREMIEVYVAARPIERGTVITASDIEPQRVPGNRRTARQITDPAQVIGQSARQALQAGRPLRSADFEPPVLVRRGAKVTLVYQAAGMTLTTVGQAMSNGAAGDVIDVLNLQSRRTVSGIVRARDQVEVGFARQRLAQLQETN</sequence>
<proteinExistence type="predicted"/>
<dbReference type="Pfam" id="PF13144">
    <property type="entry name" value="ChapFlgA"/>
    <property type="match status" value="1"/>
</dbReference>
<dbReference type="GO" id="GO:0044780">
    <property type="term" value="P:bacterial-type flagellum assembly"/>
    <property type="evidence" value="ECO:0007669"/>
    <property type="project" value="InterPro"/>
</dbReference>
<feature type="signal peptide" evidence="4">
    <location>
        <begin position="1"/>
        <end position="21"/>
    </location>
</feature>
<reference evidence="6 7" key="1">
    <citation type="submission" date="2017-08" db="EMBL/GenBank/DDBJ databases">
        <authorList>
            <person name="de Groot N.N."/>
        </authorList>
    </citation>
    <scope>NUCLEOTIDE SEQUENCE [LARGE SCALE GENOMIC DNA]</scope>
    <source>
        <strain evidence="6 7">USBA 352</strain>
    </source>
</reference>
<organism evidence="6 7">
    <name type="scientific">Stappia indica</name>
    <dbReference type="NCBI Taxonomy" id="538381"/>
    <lineage>
        <taxon>Bacteria</taxon>
        <taxon>Pseudomonadati</taxon>
        <taxon>Pseudomonadota</taxon>
        <taxon>Alphaproteobacteria</taxon>
        <taxon>Hyphomicrobiales</taxon>
        <taxon>Stappiaceae</taxon>
        <taxon>Stappia</taxon>
    </lineage>
</organism>
<dbReference type="SMART" id="SM00858">
    <property type="entry name" value="SAF"/>
    <property type="match status" value="1"/>
</dbReference>
<dbReference type="AlphaFoldDB" id="A0A285R9W4"/>
<evidence type="ECO:0000259" key="5">
    <source>
        <dbReference type="SMART" id="SM00858"/>
    </source>
</evidence>
<accession>A0A285R9W4</accession>
<evidence type="ECO:0000256" key="1">
    <source>
        <dbReference type="ARBA" id="ARBA00004418"/>
    </source>
</evidence>
<dbReference type="Proteomes" id="UP000219331">
    <property type="component" value="Unassembled WGS sequence"/>
</dbReference>
<feature type="domain" description="SAF" evidence="5">
    <location>
        <begin position="183"/>
        <end position="245"/>
    </location>
</feature>
<keyword evidence="3" id="KW-0574">Periplasm</keyword>
<evidence type="ECO:0000313" key="6">
    <source>
        <dbReference type="EMBL" id="SOB89167.1"/>
    </source>
</evidence>
<dbReference type="OrthoDB" id="5323072at2"/>
<keyword evidence="7" id="KW-1185">Reference proteome</keyword>
<dbReference type="InterPro" id="IPR039246">
    <property type="entry name" value="Flagellar_FlgA"/>
</dbReference>
<comment type="subcellular location">
    <subcellularLocation>
        <location evidence="1">Periplasm</location>
    </subcellularLocation>
</comment>
<dbReference type="InterPro" id="IPR017585">
    <property type="entry name" value="SAF_FlgA"/>
</dbReference>
<dbReference type="Gene3D" id="2.30.30.760">
    <property type="match status" value="1"/>
</dbReference>
<dbReference type="Gene3D" id="3.90.1210.10">
    <property type="entry name" value="Antifreeze-like/N-acetylneuraminic acid synthase C-terminal domain"/>
    <property type="match status" value="1"/>
</dbReference>
<dbReference type="STRING" id="538381.GCA_001696535_01157"/>
<dbReference type="EMBL" id="OBML01000001">
    <property type="protein sequence ID" value="SOB89167.1"/>
    <property type="molecule type" value="Genomic_DNA"/>
</dbReference>
<feature type="chain" id="PRO_5012425168" evidence="4">
    <location>
        <begin position="22"/>
        <end position="320"/>
    </location>
</feature>
<gene>
    <name evidence="6" type="ORF">SAMN05421512_10175</name>
</gene>
<protein>
    <submittedName>
        <fullName evidence="6">Flagella basal body P-ring formation protein FlgA</fullName>
    </submittedName>
</protein>
<dbReference type="RefSeq" id="WP_097173546.1">
    <property type="nucleotide sequence ID" value="NZ_OBML01000001.1"/>
</dbReference>
<dbReference type="InterPro" id="IPR013974">
    <property type="entry name" value="SAF"/>
</dbReference>
<keyword evidence="6" id="KW-0966">Cell projection</keyword>
<evidence type="ECO:0000313" key="7">
    <source>
        <dbReference type="Proteomes" id="UP000219331"/>
    </source>
</evidence>
<keyword evidence="6" id="KW-0969">Cilium</keyword>
<keyword evidence="2 4" id="KW-0732">Signal</keyword>
<evidence type="ECO:0000256" key="3">
    <source>
        <dbReference type="ARBA" id="ARBA00022764"/>
    </source>
</evidence>
<dbReference type="CDD" id="cd11614">
    <property type="entry name" value="SAF_CpaB_FlgA_like"/>
    <property type="match status" value="1"/>
</dbReference>
<dbReference type="PANTHER" id="PTHR36307:SF1">
    <property type="entry name" value="FLAGELLA BASAL BODY P-RING FORMATION PROTEIN FLGA"/>
    <property type="match status" value="1"/>
</dbReference>
<dbReference type="PANTHER" id="PTHR36307">
    <property type="entry name" value="FLAGELLA BASAL BODY P-RING FORMATION PROTEIN FLGA"/>
    <property type="match status" value="1"/>
</dbReference>
<evidence type="ECO:0000256" key="2">
    <source>
        <dbReference type="ARBA" id="ARBA00022729"/>
    </source>
</evidence>